<gene>
    <name evidence="1" type="ORF">FA13DRAFT_1644183</name>
</gene>
<sequence length="292" mass="33304">FPRAKVDKLVHYGRHFGRTVRTFCDTIVLVHQGVTREEQMSRNGISIEELGEGERRKHQMFRTLLQLCPHLHERIFRMKRTDDDLTYVADKLKKGISDARSNDLKTLKSAIIDWITPQGGVLTPSLLRSSKMGRGFHHPVTGKLLCPTDYDWTDPSVQTRLRSGELAVSGLQWPLFLWAGSKCNEDDLWDGFMKSRLLLQAYKHIFTSPSSVEGDCKSNRSGNAGIHGMTAVTAPSLVYVATLVRFSLSDAGSWSRNDTHTDSNRFYNSLLSFLERDEEQNFVADLLKWWDK</sequence>
<dbReference type="AlphaFoldDB" id="A0A4Y7SG37"/>
<feature type="non-terminal residue" evidence="1">
    <location>
        <position position="1"/>
    </location>
</feature>
<dbReference type="Pfam" id="PF20414">
    <property type="entry name" value="DUF6698"/>
    <property type="match status" value="1"/>
</dbReference>
<dbReference type="OrthoDB" id="2662502at2759"/>
<name>A0A4Y7SG37_COPMI</name>
<dbReference type="InterPro" id="IPR046521">
    <property type="entry name" value="DUF6698"/>
</dbReference>
<keyword evidence="2" id="KW-1185">Reference proteome</keyword>
<dbReference type="EMBL" id="QPFP01000131">
    <property type="protein sequence ID" value="TEB20809.1"/>
    <property type="molecule type" value="Genomic_DNA"/>
</dbReference>
<organism evidence="1 2">
    <name type="scientific">Coprinellus micaceus</name>
    <name type="common">Glistening ink-cap mushroom</name>
    <name type="synonym">Coprinus micaceus</name>
    <dbReference type="NCBI Taxonomy" id="71717"/>
    <lineage>
        <taxon>Eukaryota</taxon>
        <taxon>Fungi</taxon>
        <taxon>Dikarya</taxon>
        <taxon>Basidiomycota</taxon>
        <taxon>Agaricomycotina</taxon>
        <taxon>Agaricomycetes</taxon>
        <taxon>Agaricomycetidae</taxon>
        <taxon>Agaricales</taxon>
        <taxon>Agaricineae</taxon>
        <taxon>Psathyrellaceae</taxon>
        <taxon>Coprinellus</taxon>
    </lineage>
</organism>
<dbReference type="Proteomes" id="UP000298030">
    <property type="component" value="Unassembled WGS sequence"/>
</dbReference>
<accession>A0A4Y7SG37</accession>
<reference evidence="1 2" key="1">
    <citation type="journal article" date="2019" name="Nat. Ecol. Evol.">
        <title>Megaphylogeny resolves global patterns of mushroom evolution.</title>
        <authorList>
            <person name="Varga T."/>
            <person name="Krizsan K."/>
            <person name="Foldi C."/>
            <person name="Dima B."/>
            <person name="Sanchez-Garcia M."/>
            <person name="Sanchez-Ramirez S."/>
            <person name="Szollosi G.J."/>
            <person name="Szarkandi J.G."/>
            <person name="Papp V."/>
            <person name="Albert L."/>
            <person name="Andreopoulos W."/>
            <person name="Angelini C."/>
            <person name="Antonin V."/>
            <person name="Barry K.W."/>
            <person name="Bougher N.L."/>
            <person name="Buchanan P."/>
            <person name="Buyck B."/>
            <person name="Bense V."/>
            <person name="Catcheside P."/>
            <person name="Chovatia M."/>
            <person name="Cooper J."/>
            <person name="Damon W."/>
            <person name="Desjardin D."/>
            <person name="Finy P."/>
            <person name="Geml J."/>
            <person name="Haridas S."/>
            <person name="Hughes K."/>
            <person name="Justo A."/>
            <person name="Karasinski D."/>
            <person name="Kautmanova I."/>
            <person name="Kiss B."/>
            <person name="Kocsube S."/>
            <person name="Kotiranta H."/>
            <person name="LaButti K.M."/>
            <person name="Lechner B.E."/>
            <person name="Liimatainen K."/>
            <person name="Lipzen A."/>
            <person name="Lukacs Z."/>
            <person name="Mihaltcheva S."/>
            <person name="Morgado L.N."/>
            <person name="Niskanen T."/>
            <person name="Noordeloos M.E."/>
            <person name="Ohm R.A."/>
            <person name="Ortiz-Santana B."/>
            <person name="Ovrebo C."/>
            <person name="Racz N."/>
            <person name="Riley R."/>
            <person name="Savchenko A."/>
            <person name="Shiryaev A."/>
            <person name="Soop K."/>
            <person name="Spirin V."/>
            <person name="Szebenyi C."/>
            <person name="Tomsovsky M."/>
            <person name="Tulloss R.E."/>
            <person name="Uehling J."/>
            <person name="Grigoriev I.V."/>
            <person name="Vagvolgyi C."/>
            <person name="Papp T."/>
            <person name="Martin F.M."/>
            <person name="Miettinen O."/>
            <person name="Hibbett D.S."/>
            <person name="Nagy L.G."/>
        </authorList>
    </citation>
    <scope>NUCLEOTIDE SEQUENCE [LARGE SCALE GENOMIC DNA]</scope>
    <source>
        <strain evidence="1 2">FP101781</strain>
    </source>
</reference>
<evidence type="ECO:0000313" key="2">
    <source>
        <dbReference type="Proteomes" id="UP000298030"/>
    </source>
</evidence>
<protein>
    <submittedName>
        <fullName evidence="1">Uncharacterized protein</fullName>
    </submittedName>
</protein>
<proteinExistence type="predicted"/>
<evidence type="ECO:0000313" key="1">
    <source>
        <dbReference type="EMBL" id="TEB20809.1"/>
    </source>
</evidence>
<comment type="caution">
    <text evidence="1">The sequence shown here is derived from an EMBL/GenBank/DDBJ whole genome shotgun (WGS) entry which is preliminary data.</text>
</comment>